<feature type="modified residue" description="4-aspartylphosphate" evidence="1">
    <location>
        <position position="54"/>
    </location>
</feature>
<dbReference type="KEGG" id="gog:C1280_12170"/>
<dbReference type="SUPFAM" id="SSF109604">
    <property type="entry name" value="HD-domain/PDEase-like"/>
    <property type="match status" value="1"/>
</dbReference>
<organism evidence="4 5">
    <name type="scientific">Gemmata obscuriglobus</name>
    <dbReference type="NCBI Taxonomy" id="114"/>
    <lineage>
        <taxon>Bacteria</taxon>
        <taxon>Pseudomonadati</taxon>
        <taxon>Planctomycetota</taxon>
        <taxon>Planctomycetia</taxon>
        <taxon>Gemmatales</taxon>
        <taxon>Gemmataceae</taxon>
        <taxon>Gemmata</taxon>
    </lineage>
</organism>
<feature type="domain" description="Response regulatory" evidence="2">
    <location>
        <begin position="4"/>
        <end position="117"/>
    </location>
</feature>
<dbReference type="RefSeq" id="WP_010035319.1">
    <property type="nucleotide sequence ID" value="NZ_CP025958.1"/>
</dbReference>
<dbReference type="CDD" id="cd00156">
    <property type="entry name" value="REC"/>
    <property type="match status" value="1"/>
</dbReference>
<dbReference type="InterPro" id="IPR001789">
    <property type="entry name" value="Sig_transdc_resp-reg_receiver"/>
</dbReference>
<evidence type="ECO:0000313" key="4">
    <source>
        <dbReference type="EMBL" id="AWM37667.1"/>
    </source>
</evidence>
<dbReference type="InterPro" id="IPR011006">
    <property type="entry name" value="CheY-like_superfamily"/>
</dbReference>
<dbReference type="PANTHER" id="PTHR33525">
    <property type="match status" value="1"/>
</dbReference>
<name>A0A2Z3H1S0_9BACT</name>
<keyword evidence="1" id="KW-0597">Phosphoprotein</keyword>
<dbReference type="Pfam" id="PF08668">
    <property type="entry name" value="HDOD"/>
    <property type="match status" value="1"/>
</dbReference>
<dbReference type="SUPFAM" id="SSF52172">
    <property type="entry name" value="CheY-like"/>
    <property type="match status" value="1"/>
</dbReference>
<dbReference type="PANTHER" id="PTHR33525:SF3">
    <property type="entry name" value="RIBONUCLEASE Y"/>
    <property type="match status" value="1"/>
</dbReference>
<evidence type="ECO:0000259" key="2">
    <source>
        <dbReference type="PROSITE" id="PS50110"/>
    </source>
</evidence>
<proteinExistence type="predicted"/>
<dbReference type="Proteomes" id="UP000245802">
    <property type="component" value="Chromosome"/>
</dbReference>
<protein>
    <recommendedName>
        <fullName evidence="6">HDOD domain-containing protein</fullName>
    </recommendedName>
</protein>
<gene>
    <name evidence="4" type="ORF">C1280_12170</name>
</gene>
<reference evidence="4 5" key="1">
    <citation type="submission" date="2018-01" db="EMBL/GenBank/DDBJ databases">
        <title>G. obscuriglobus.</title>
        <authorList>
            <person name="Franke J."/>
            <person name="Blomberg W."/>
            <person name="Selmecki A."/>
        </authorList>
    </citation>
    <scope>NUCLEOTIDE SEQUENCE [LARGE SCALE GENOMIC DNA]</scope>
    <source>
        <strain evidence="4 5">DSM 5831</strain>
    </source>
</reference>
<evidence type="ECO:0000259" key="3">
    <source>
        <dbReference type="PROSITE" id="PS51833"/>
    </source>
</evidence>
<dbReference type="Gene3D" id="3.40.50.2300">
    <property type="match status" value="1"/>
</dbReference>
<dbReference type="PROSITE" id="PS50110">
    <property type="entry name" value="RESPONSE_REGULATORY"/>
    <property type="match status" value="1"/>
</dbReference>
<evidence type="ECO:0000256" key="1">
    <source>
        <dbReference type="PROSITE-ProRule" id="PRU00169"/>
    </source>
</evidence>
<evidence type="ECO:0000313" key="5">
    <source>
        <dbReference type="Proteomes" id="UP000245802"/>
    </source>
</evidence>
<dbReference type="EMBL" id="CP025958">
    <property type="protein sequence ID" value="AWM37667.1"/>
    <property type="molecule type" value="Genomic_DNA"/>
</dbReference>
<dbReference type="InterPro" id="IPR013976">
    <property type="entry name" value="HDOD"/>
</dbReference>
<dbReference type="GO" id="GO:0000160">
    <property type="term" value="P:phosphorelay signal transduction system"/>
    <property type="evidence" value="ECO:0007669"/>
    <property type="project" value="InterPro"/>
</dbReference>
<dbReference type="Gene3D" id="1.10.3210.10">
    <property type="entry name" value="Hypothetical protein af1432"/>
    <property type="match status" value="1"/>
</dbReference>
<dbReference type="AlphaFoldDB" id="A0A2Z3H1S0"/>
<keyword evidence="5" id="KW-1185">Reference proteome</keyword>
<feature type="domain" description="HDOD" evidence="3">
    <location>
        <begin position="138"/>
        <end position="335"/>
    </location>
</feature>
<dbReference type="SMART" id="SM00448">
    <property type="entry name" value="REC"/>
    <property type="match status" value="1"/>
</dbReference>
<dbReference type="PROSITE" id="PS51833">
    <property type="entry name" value="HDOD"/>
    <property type="match status" value="1"/>
</dbReference>
<dbReference type="OrthoDB" id="9788446at2"/>
<dbReference type="Pfam" id="PF00072">
    <property type="entry name" value="Response_reg"/>
    <property type="match status" value="1"/>
</dbReference>
<accession>A0A2Z3H1S0</accession>
<evidence type="ECO:0008006" key="6">
    <source>
        <dbReference type="Google" id="ProtNLM"/>
    </source>
</evidence>
<sequence>MSRRVLVVTDDPAVRRALRDTFAPLVAEWEATFSSGTEAVKHLLGLRFDALVLDAHLPANGATELLTEGRRRNPSMARVVLAAPGRTEVIGLVALAHRVLPRPCPPDELVGVIQRTYSLRELLNSPSLAALVGRLTTIPALSAVYTRISEELAFPDFSLATVGGLVAQDLGISAKLLQMANSALVGLRRPASTPSQAVRILGADLTRTLVLAVDLFSHYNPYALRPFSIEALWEHSQAVAELAAAIAVAERAEERVIRESALAGLFLDIGRLTLASQLTGPYKEILALMRHQHLSAVAAETRVLGTSHAEVGAYLLGLWGLPDGLVEAVAWHHQPSGCPGTVFTPLTAVHAADAILQEDEGAEPDWAYLERLGLRSRYSEWKGLARERTSAHVP</sequence>
<dbReference type="InterPro" id="IPR052340">
    <property type="entry name" value="RNase_Y/CdgJ"/>
</dbReference>